<evidence type="ECO:0000259" key="1">
    <source>
        <dbReference type="PROSITE" id="PS50853"/>
    </source>
</evidence>
<dbReference type="InterPro" id="IPR036116">
    <property type="entry name" value="FN3_sf"/>
</dbReference>
<reference evidence="2" key="1">
    <citation type="submission" date="2025-08" db="UniProtKB">
        <authorList>
            <consortium name="Ensembl"/>
        </authorList>
    </citation>
    <scope>IDENTIFICATION</scope>
</reference>
<dbReference type="PANTHER" id="PTHR47135:SF1">
    <property type="entry name" value="FIBRONECTIN TYPE III DOMAIN-CONTAINING PROTEIN 7"/>
    <property type="match status" value="1"/>
</dbReference>
<dbReference type="InterPro" id="IPR003961">
    <property type="entry name" value="FN3_dom"/>
</dbReference>
<accession>A0A8C4ZII6</accession>
<dbReference type="GeneTree" id="ENSGT00390000004674"/>
<dbReference type="InterPro" id="IPR015373">
    <property type="entry name" value="Interferon/interleukin_rcp_dom"/>
</dbReference>
<feature type="domain" description="Fibronectin type-III" evidence="1">
    <location>
        <begin position="386"/>
        <end position="474"/>
    </location>
</feature>
<dbReference type="SMART" id="SM00060">
    <property type="entry name" value="FN3"/>
    <property type="match status" value="6"/>
</dbReference>
<evidence type="ECO:0000313" key="3">
    <source>
        <dbReference type="Proteomes" id="UP000694546"/>
    </source>
</evidence>
<dbReference type="SUPFAM" id="SSF49265">
    <property type="entry name" value="Fibronectin type III"/>
    <property type="match status" value="5"/>
</dbReference>
<sequence length="672" mass="72353">SSSCLLYSVRVHGHVLQCDHAVASIPRPPEVPEITLAYSKQSSSITVEFNNVTGATGYILRAMSDVDDFFEETAVNESPGTIQGLDPFTDYTLSVMSVNAGGRSQPSYNYELRTVVTAPQLTTISETNSTINASWPPVEHAAFYSLYIFQTPSTNNLTTYITNQTSFTFDGLSPGTYYCIKATASDQDGRAGDHNRTCQITRKQSERTGQGKGLYPCPPERIWVEEPWPASCRVAFSLSPMADFYMVFVKRDDGIEMNCNTTGAPCPFTCTCGFTYFSTVFAHNPSGSSPWGAVANYTTIPCCPENVTVQLVSTETLEIEWVPVRGADLYETRAEQTEGVIHCNDTSPVCALSDLSCNTWYSVVVTPCSELRGCNVSCQPQQHETAPCTPQIHNLTQASESSITVHYTTPNGPSTNYSVSAVGRMDTHHCHSQSASCELTQLPCGAVFEVVAVASNAVGPSLPSFSVPLETGPCCPSNLSVMQVTQAMSNVTWGPSLGARSYMTALTAPRGHAQCHTMSTHCLMGCLTCGTNYSVNMEAISSTGHVSNCSYSGFSASACCPTHVKLHRMSNHSMRVSWRSSAPPHQNYTVAVSGAGSNHTCTQAPSRRYCDVQNVTVYTCGDVYTVAVAPVNSDGSVVSFCPQRIYAVSCSGNSVGMGKCPDIKGPNCSFFI</sequence>
<dbReference type="Proteomes" id="UP000694546">
    <property type="component" value="Chromosome 8"/>
</dbReference>
<evidence type="ECO:0000313" key="2">
    <source>
        <dbReference type="Ensembl" id="ENSGMOP00000012917.2"/>
    </source>
</evidence>
<dbReference type="Ensembl" id="ENSGMOT00000013260.2">
    <property type="protein sequence ID" value="ENSGMOP00000012917.2"/>
    <property type="gene ID" value="ENSGMOG00000012070.2"/>
</dbReference>
<dbReference type="PANTHER" id="PTHR47135">
    <property type="entry name" value="FIBRONECTIN TYPE III DOMAIN-CONTAINING PROTEIN 7"/>
    <property type="match status" value="1"/>
</dbReference>
<dbReference type="Gene3D" id="2.60.40.10">
    <property type="entry name" value="Immunoglobulins"/>
    <property type="match status" value="4"/>
</dbReference>
<dbReference type="CDD" id="cd00063">
    <property type="entry name" value="FN3"/>
    <property type="match status" value="3"/>
</dbReference>
<proteinExistence type="predicted"/>
<dbReference type="InterPro" id="IPR013783">
    <property type="entry name" value="Ig-like_fold"/>
</dbReference>
<name>A0A8C4ZII6_GADMO</name>
<dbReference type="OMA" id="GFNVVEC"/>
<dbReference type="AlphaFoldDB" id="A0A8C4ZII6"/>
<feature type="domain" description="Fibronectin type-III" evidence="1">
    <location>
        <begin position="115"/>
        <end position="205"/>
    </location>
</feature>
<reference evidence="2" key="2">
    <citation type="submission" date="2025-09" db="UniProtKB">
        <authorList>
            <consortium name="Ensembl"/>
        </authorList>
    </citation>
    <scope>IDENTIFICATION</scope>
</reference>
<keyword evidence="3" id="KW-1185">Reference proteome</keyword>
<organism evidence="2 3">
    <name type="scientific">Gadus morhua</name>
    <name type="common">Atlantic cod</name>
    <dbReference type="NCBI Taxonomy" id="8049"/>
    <lineage>
        <taxon>Eukaryota</taxon>
        <taxon>Metazoa</taxon>
        <taxon>Chordata</taxon>
        <taxon>Craniata</taxon>
        <taxon>Vertebrata</taxon>
        <taxon>Euteleostomi</taxon>
        <taxon>Actinopterygii</taxon>
        <taxon>Neopterygii</taxon>
        <taxon>Teleostei</taxon>
        <taxon>Neoteleostei</taxon>
        <taxon>Acanthomorphata</taxon>
        <taxon>Zeiogadaria</taxon>
        <taxon>Gadariae</taxon>
        <taxon>Gadiformes</taxon>
        <taxon>Gadoidei</taxon>
        <taxon>Gadidae</taxon>
        <taxon>Gadus</taxon>
    </lineage>
</organism>
<dbReference type="Pfam" id="PF09294">
    <property type="entry name" value="Interfer-bind"/>
    <property type="match status" value="1"/>
</dbReference>
<protein>
    <submittedName>
        <fullName evidence="2">Fibronectin type III domain containing 7a</fullName>
    </submittedName>
</protein>
<dbReference type="PROSITE" id="PS50853">
    <property type="entry name" value="FN3"/>
    <property type="match status" value="2"/>
</dbReference>